<name>A0ABS2DSQ3_9BURK</name>
<keyword evidence="1" id="KW-0812">Transmembrane</keyword>
<keyword evidence="1" id="KW-0472">Membrane</keyword>
<dbReference type="EMBL" id="JACJJC010000011">
    <property type="protein sequence ID" value="MBM6704387.1"/>
    <property type="molecule type" value="Genomic_DNA"/>
</dbReference>
<evidence type="ECO:0000313" key="2">
    <source>
        <dbReference type="EMBL" id="MBM6704387.1"/>
    </source>
</evidence>
<evidence type="ECO:0000313" key="3">
    <source>
        <dbReference type="Proteomes" id="UP000715095"/>
    </source>
</evidence>
<dbReference type="Proteomes" id="UP000715095">
    <property type="component" value="Unassembled WGS sequence"/>
</dbReference>
<keyword evidence="3" id="KW-1185">Reference proteome</keyword>
<keyword evidence="1" id="KW-1133">Transmembrane helix</keyword>
<comment type="caution">
    <text evidence="2">The sequence shown here is derived from an EMBL/GenBank/DDBJ whole genome shotgun (WGS) entry which is preliminary data.</text>
</comment>
<reference evidence="2 3" key="1">
    <citation type="journal article" date="2021" name="Sci. Rep.">
        <title>The distribution of antibiotic resistance genes in chicken gut microbiota commensals.</title>
        <authorList>
            <person name="Juricova H."/>
            <person name="Matiasovicova J."/>
            <person name="Kubasova T."/>
            <person name="Cejkova D."/>
            <person name="Rychlik I."/>
        </authorList>
    </citation>
    <scope>NUCLEOTIDE SEQUENCE [LARGE SCALE GENOMIC DNA]</scope>
    <source>
        <strain evidence="2 3">An829</strain>
    </source>
</reference>
<organism evidence="2 3">
    <name type="scientific">Sutterella massiliensis</name>
    <dbReference type="NCBI Taxonomy" id="1816689"/>
    <lineage>
        <taxon>Bacteria</taxon>
        <taxon>Pseudomonadati</taxon>
        <taxon>Pseudomonadota</taxon>
        <taxon>Betaproteobacteria</taxon>
        <taxon>Burkholderiales</taxon>
        <taxon>Sutterellaceae</taxon>
        <taxon>Sutterella</taxon>
    </lineage>
</organism>
<feature type="transmembrane region" description="Helical" evidence="1">
    <location>
        <begin position="188"/>
        <end position="204"/>
    </location>
</feature>
<proteinExistence type="predicted"/>
<evidence type="ECO:0000256" key="1">
    <source>
        <dbReference type="SAM" id="Phobius"/>
    </source>
</evidence>
<accession>A0ABS2DSQ3</accession>
<sequence length="209" mass="22457">MTDIKTCVRSLTRGRARLRHERLSGLDAQTIATAESFLMGLEGVTSAAINPRVGSLLLTWDESVTNAETLLESAQFFMAFLGDDEDAPRDACGSEPCCGECDSAESASQTASHADSCRCCESARGAIRAVEGAIHRTGGAALDLFAPVLAPDQHKGGRKRRVTQNRLMLLAYLASIGILGFGAKRLHWVIGTGFTALLGVHLYQHRRVL</sequence>
<gene>
    <name evidence="2" type="ORF">H6A60_07815</name>
</gene>
<feature type="transmembrane region" description="Helical" evidence="1">
    <location>
        <begin position="165"/>
        <end position="182"/>
    </location>
</feature>
<protein>
    <submittedName>
        <fullName evidence="2">Uncharacterized protein</fullName>
    </submittedName>
</protein>
<dbReference type="RefSeq" id="WP_205103141.1">
    <property type="nucleotide sequence ID" value="NZ_JACJJC010000011.1"/>
</dbReference>